<accession>A0A7J0BJE6</accession>
<keyword evidence="3" id="KW-1185">Reference proteome</keyword>
<keyword evidence="1" id="KW-0472">Membrane</keyword>
<feature type="transmembrane region" description="Helical" evidence="1">
    <location>
        <begin position="7"/>
        <end position="28"/>
    </location>
</feature>
<dbReference type="Proteomes" id="UP000503840">
    <property type="component" value="Unassembled WGS sequence"/>
</dbReference>
<evidence type="ECO:0000313" key="2">
    <source>
        <dbReference type="EMBL" id="GFM33678.1"/>
    </source>
</evidence>
<organism evidence="2 3">
    <name type="scientific">Desulfovibrio subterraneus</name>
    <dbReference type="NCBI Taxonomy" id="2718620"/>
    <lineage>
        <taxon>Bacteria</taxon>
        <taxon>Pseudomonadati</taxon>
        <taxon>Thermodesulfobacteriota</taxon>
        <taxon>Desulfovibrionia</taxon>
        <taxon>Desulfovibrionales</taxon>
        <taxon>Desulfovibrionaceae</taxon>
        <taxon>Desulfovibrio</taxon>
    </lineage>
</organism>
<proteinExistence type="predicted"/>
<keyword evidence="1" id="KW-1133">Transmembrane helix</keyword>
<evidence type="ECO:0000256" key="1">
    <source>
        <dbReference type="SAM" id="Phobius"/>
    </source>
</evidence>
<comment type="caution">
    <text evidence="2">The sequence shown here is derived from an EMBL/GenBank/DDBJ whole genome shotgun (WGS) entry which is preliminary data.</text>
</comment>
<reference evidence="2 3" key="1">
    <citation type="submission" date="2020-05" db="EMBL/GenBank/DDBJ databases">
        <title>Draft genome sequence of Desulfovibrio sp. strain HN2T.</title>
        <authorList>
            <person name="Ueno A."/>
            <person name="Tamazawa S."/>
            <person name="Tamamura S."/>
            <person name="Murakami T."/>
            <person name="Kiyama T."/>
            <person name="Inomata H."/>
            <person name="Amano Y."/>
            <person name="Miyakawa K."/>
            <person name="Tamaki H."/>
            <person name="Naganuma T."/>
            <person name="Kaneko K."/>
        </authorList>
    </citation>
    <scope>NUCLEOTIDE SEQUENCE [LARGE SCALE GENOMIC DNA]</scope>
    <source>
        <strain evidence="2 3">HN2</strain>
    </source>
</reference>
<protein>
    <submittedName>
        <fullName evidence="2">Uncharacterized protein</fullName>
    </submittedName>
</protein>
<sequence length="149" mass="16019">MTIWTRLVSLCVCLAMVVQLTACGMILYPERKGQRPGRVDPGVAILDAIGLFFFIIPGVVAFAVDFGTGAIYLPGHRADSGALPETTVVKTDPALLDESYIEAVVESHTGKKVDLSAEGVVLRELRSPDALNALYAPYELDTLAVATRR</sequence>
<name>A0A7J0BJE6_9BACT</name>
<gene>
    <name evidence="2" type="ORF">DSM101010T_20430</name>
</gene>
<dbReference type="RefSeq" id="WP_174405319.1">
    <property type="nucleotide sequence ID" value="NZ_BLVO01000013.1"/>
</dbReference>
<evidence type="ECO:0000313" key="3">
    <source>
        <dbReference type="Proteomes" id="UP000503840"/>
    </source>
</evidence>
<keyword evidence="1" id="KW-0812">Transmembrane</keyword>
<dbReference type="EMBL" id="BLVO01000013">
    <property type="protein sequence ID" value="GFM33678.1"/>
    <property type="molecule type" value="Genomic_DNA"/>
</dbReference>
<feature type="transmembrane region" description="Helical" evidence="1">
    <location>
        <begin position="48"/>
        <end position="73"/>
    </location>
</feature>
<dbReference type="AlphaFoldDB" id="A0A7J0BJE6"/>